<keyword evidence="4 8" id="KW-0566">Pantothenate biosynthesis</keyword>
<dbReference type="STRING" id="52694.ACWI_06720"/>
<evidence type="ECO:0000256" key="7">
    <source>
        <dbReference type="ARBA" id="ARBA00048258"/>
    </source>
</evidence>
<sequence>MKIIKTISELKIALEEIGRDKSIGFVPTMGYLHDGHLSLINEARSQNDFTVVSIFVNPTQFAPGEDLDAYPRDFDRDSRLAAAAGTDLLFFPDPGEIYPAGASTFVEVAGEITKKLCGQSRPTHFKGVTTVVNILFNLIQPNRAYFGQKDAQQVAVIKKMVRDLHLPVQLTVCPIVREADGLAMSSRNVFLTPEERNQALVLSQSLTAAKALHKSGVVQVKTLKDQIIGQISTMPLAVIDYVDILDFETLADIETITAPALAAVAVRFGSTRLIDNIILD</sequence>
<keyword evidence="5 8" id="KW-0547">Nucleotide-binding</keyword>
<dbReference type="RefSeq" id="WP_070370022.1">
    <property type="nucleotide sequence ID" value="NZ_JBCFAW010000005.1"/>
</dbReference>
<feature type="binding site" evidence="8">
    <location>
        <position position="153"/>
    </location>
    <ligand>
        <name>(R)-pantoate</name>
        <dbReference type="ChEBI" id="CHEBI:15980"/>
    </ligand>
</feature>
<dbReference type="GO" id="GO:0005524">
    <property type="term" value="F:ATP binding"/>
    <property type="evidence" value="ECO:0007669"/>
    <property type="project" value="UniProtKB-KW"/>
</dbReference>
<evidence type="ECO:0000256" key="1">
    <source>
        <dbReference type="ARBA" id="ARBA00004990"/>
    </source>
</evidence>
<comment type="function">
    <text evidence="8">Catalyzes the condensation of pantoate with beta-alanine in an ATP-dependent reaction via a pantoyl-adenylate intermediate.</text>
</comment>
<dbReference type="FunFam" id="3.30.1300.10:FF:000001">
    <property type="entry name" value="Pantothenate synthetase"/>
    <property type="match status" value="1"/>
</dbReference>
<comment type="similarity">
    <text evidence="2 8">Belongs to the pantothenate synthetase family.</text>
</comment>
<dbReference type="InterPro" id="IPR014729">
    <property type="entry name" value="Rossmann-like_a/b/a_fold"/>
</dbReference>
<reference evidence="9 10" key="1">
    <citation type="submission" date="2015-09" db="EMBL/GenBank/DDBJ databases">
        <title>Genome sequence of Acetobacterium wieringae DSM 1911.</title>
        <authorList>
            <person name="Poehlein A."/>
            <person name="Bengelsdorf F.R."/>
            <person name="Schiel-Bengelsdorf B."/>
            <person name="Duerre P."/>
            <person name="Daniel R."/>
        </authorList>
    </citation>
    <scope>NUCLEOTIDE SEQUENCE [LARGE SCALE GENOMIC DNA]</scope>
    <source>
        <strain evidence="9 10">DSM 1911</strain>
    </source>
</reference>
<accession>A0A1F2PM41</accession>
<dbReference type="InterPro" id="IPR003721">
    <property type="entry name" value="Pantoate_ligase"/>
</dbReference>
<dbReference type="UniPathway" id="UPA00028">
    <property type="reaction ID" value="UER00005"/>
</dbReference>
<evidence type="ECO:0000256" key="2">
    <source>
        <dbReference type="ARBA" id="ARBA00009256"/>
    </source>
</evidence>
<feature type="binding site" evidence="8">
    <location>
        <position position="60"/>
    </location>
    <ligand>
        <name>beta-alanine</name>
        <dbReference type="ChEBI" id="CHEBI:57966"/>
    </ligand>
</feature>
<dbReference type="CDD" id="cd00560">
    <property type="entry name" value="PanC"/>
    <property type="match status" value="1"/>
</dbReference>
<feature type="binding site" evidence="8">
    <location>
        <position position="60"/>
    </location>
    <ligand>
        <name>(R)-pantoate</name>
        <dbReference type="ChEBI" id="CHEBI:15980"/>
    </ligand>
</feature>
<evidence type="ECO:0000256" key="6">
    <source>
        <dbReference type="ARBA" id="ARBA00022840"/>
    </source>
</evidence>
<evidence type="ECO:0000313" key="10">
    <source>
        <dbReference type="Proteomes" id="UP000176244"/>
    </source>
</evidence>
<dbReference type="AlphaFoldDB" id="A0A1F2PM41"/>
<dbReference type="GO" id="GO:0015940">
    <property type="term" value="P:pantothenate biosynthetic process"/>
    <property type="evidence" value="ECO:0007669"/>
    <property type="project" value="UniProtKB-UniRule"/>
</dbReference>
<dbReference type="OrthoDB" id="9773087at2"/>
<dbReference type="NCBIfam" id="TIGR00125">
    <property type="entry name" value="cyt_tran_rel"/>
    <property type="match status" value="1"/>
</dbReference>
<evidence type="ECO:0000256" key="3">
    <source>
        <dbReference type="ARBA" id="ARBA00022598"/>
    </source>
</evidence>
<keyword evidence="8" id="KW-0963">Cytoplasm</keyword>
<proteinExistence type="inferred from homology"/>
<keyword evidence="3 8" id="KW-0436">Ligase</keyword>
<feature type="binding site" evidence="8">
    <location>
        <begin position="29"/>
        <end position="36"/>
    </location>
    <ligand>
        <name>ATP</name>
        <dbReference type="ChEBI" id="CHEBI:30616"/>
    </ligand>
</feature>
<feature type="binding site" evidence="8">
    <location>
        <position position="176"/>
    </location>
    <ligand>
        <name>ATP</name>
        <dbReference type="ChEBI" id="CHEBI:30616"/>
    </ligand>
</feature>
<keyword evidence="6 8" id="KW-0067">ATP-binding</keyword>
<dbReference type="HAMAP" id="MF_00158">
    <property type="entry name" value="PanC"/>
    <property type="match status" value="1"/>
</dbReference>
<dbReference type="EMBL" id="LKEU01000014">
    <property type="protein sequence ID" value="OFV71924.1"/>
    <property type="molecule type" value="Genomic_DNA"/>
</dbReference>
<dbReference type="Gene3D" id="3.40.50.620">
    <property type="entry name" value="HUPs"/>
    <property type="match status" value="1"/>
</dbReference>
<dbReference type="PANTHER" id="PTHR21299">
    <property type="entry name" value="CYTIDYLATE KINASE/PANTOATE-BETA-ALANINE LIGASE"/>
    <property type="match status" value="1"/>
</dbReference>
<dbReference type="FunFam" id="3.40.50.620:FF:000013">
    <property type="entry name" value="Pantothenate synthetase"/>
    <property type="match status" value="1"/>
</dbReference>
<dbReference type="GO" id="GO:0005829">
    <property type="term" value="C:cytosol"/>
    <property type="evidence" value="ECO:0007669"/>
    <property type="project" value="TreeGrafter"/>
</dbReference>
<comment type="caution">
    <text evidence="9">The sequence shown here is derived from an EMBL/GenBank/DDBJ whole genome shotgun (WGS) entry which is preliminary data.</text>
</comment>
<dbReference type="PANTHER" id="PTHR21299:SF1">
    <property type="entry name" value="PANTOATE--BETA-ALANINE LIGASE"/>
    <property type="match status" value="1"/>
</dbReference>
<dbReference type="Gene3D" id="3.30.1300.10">
    <property type="entry name" value="Pantoate-beta-alanine ligase, C-terminal domain"/>
    <property type="match status" value="1"/>
</dbReference>
<dbReference type="EC" id="6.3.2.1" evidence="8"/>
<comment type="catalytic activity">
    <reaction evidence="7 8">
        <text>(R)-pantoate + beta-alanine + ATP = (R)-pantothenate + AMP + diphosphate + H(+)</text>
        <dbReference type="Rhea" id="RHEA:10912"/>
        <dbReference type="ChEBI" id="CHEBI:15378"/>
        <dbReference type="ChEBI" id="CHEBI:15980"/>
        <dbReference type="ChEBI" id="CHEBI:29032"/>
        <dbReference type="ChEBI" id="CHEBI:30616"/>
        <dbReference type="ChEBI" id="CHEBI:33019"/>
        <dbReference type="ChEBI" id="CHEBI:57966"/>
        <dbReference type="ChEBI" id="CHEBI:456215"/>
        <dbReference type="EC" id="6.3.2.1"/>
    </reaction>
</comment>
<gene>
    <name evidence="8 9" type="primary">panC</name>
    <name evidence="9" type="ORF">ACWI_06720</name>
</gene>
<dbReference type="InterPro" id="IPR004821">
    <property type="entry name" value="Cyt_trans-like"/>
</dbReference>
<comment type="miscellaneous">
    <text evidence="8">The reaction proceeds by a bi uni uni bi ping pong mechanism.</text>
</comment>
<feature type="active site" description="Proton donor" evidence="8">
    <location>
        <position position="36"/>
    </location>
</feature>
<comment type="pathway">
    <text evidence="1 8">Cofactor biosynthesis; (R)-pantothenate biosynthesis; (R)-pantothenate from (R)-pantoate and beta-alanine: step 1/1.</text>
</comment>
<dbReference type="Proteomes" id="UP000176244">
    <property type="component" value="Unassembled WGS sequence"/>
</dbReference>
<dbReference type="NCBIfam" id="TIGR00018">
    <property type="entry name" value="panC"/>
    <property type="match status" value="1"/>
</dbReference>
<organism evidence="9 10">
    <name type="scientific">Acetobacterium wieringae</name>
    <dbReference type="NCBI Taxonomy" id="52694"/>
    <lineage>
        <taxon>Bacteria</taxon>
        <taxon>Bacillati</taxon>
        <taxon>Bacillota</taxon>
        <taxon>Clostridia</taxon>
        <taxon>Eubacteriales</taxon>
        <taxon>Eubacteriaceae</taxon>
        <taxon>Acetobacterium</taxon>
    </lineage>
</organism>
<evidence type="ECO:0000256" key="4">
    <source>
        <dbReference type="ARBA" id="ARBA00022655"/>
    </source>
</evidence>
<dbReference type="SUPFAM" id="SSF52374">
    <property type="entry name" value="Nucleotidylyl transferase"/>
    <property type="match status" value="1"/>
</dbReference>
<dbReference type="Pfam" id="PF02569">
    <property type="entry name" value="Pantoate_ligase"/>
    <property type="match status" value="1"/>
</dbReference>
<evidence type="ECO:0000256" key="5">
    <source>
        <dbReference type="ARBA" id="ARBA00022741"/>
    </source>
</evidence>
<dbReference type="InterPro" id="IPR042176">
    <property type="entry name" value="Pantoate_ligase_C"/>
</dbReference>
<name>A0A1F2PM41_9FIRM</name>
<comment type="subunit">
    <text evidence="8">Homodimer.</text>
</comment>
<comment type="subcellular location">
    <subcellularLocation>
        <location evidence="8">Cytoplasm</location>
    </subcellularLocation>
</comment>
<protein>
    <recommendedName>
        <fullName evidence="8">Pantothenate synthetase</fullName>
        <shortName evidence="8">PS</shortName>
        <ecNumber evidence="8">6.3.2.1</ecNumber>
    </recommendedName>
    <alternativeName>
        <fullName evidence="8">Pantoate--beta-alanine ligase</fullName>
    </alternativeName>
    <alternativeName>
        <fullName evidence="8">Pantoate-activating enzyme</fullName>
    </alternativeName>
</protein>
<dbReference type="GO" id="GO:0004592">
    <property type="term" value="F:pantoate-beta-alanine ligase activity"/>
    <property type="evidence" value="ECO:0007669"/>
    <property type="project" value="UniProtKB-UniRule"/>
</dbReference>
<evidence type="ECO:0000256" key="8">
    <source>
        <dbReference type="HAMAP-Rule" id="MF_00158"/>
    </source>
</evidence>
<feature type="binding site" evidence="8">
    <location>
        <begin position="184"/>
        <end position="187"/>
    </location>
    <ligand>
        <name>ATP</name>
        <dbReference type="ChEBI" id="CHEBI:30616"/>
    </ligand>
</feature>
<feature type="binding site" evidence="8">
    <location>
        <begin position="147"/>
        <end position="150"/>
    </location>
    <ligand>
        <name>ATP</name>
        <dbReference type="ChEBI" id="CHEBI:30616"/>
    </ligand>
</feature>
<evidence type="ECO:0000313" key="9">
    <source>
        <dbReference type="EMBL" id="OFV71924.1"/>
    </source>
</evidence>